<reference evidence="2" key="1">
    <citation type="submission" date="2015-12" db="EMBL/GenBank/DDBJ databases">
        <authorList>
            <person name="Tikhonova T.V."/>
            <person name="Pavlov A.R."/>
            <person name="Beletsky A.V."/>
            <person name="Mardanov A.V."/>
            <person name="Sorokin D.Y."/>
            <person name="Ravin N.V."/>
            <person name="Popov V.O."/>
        </authorList>
    </citation>
    <scope>NUCLEOTIDE SEQUENCE</scope>
    <source>
        <strain evidence="2">DSM 14787</strain>
    </source>
</reference>
<dbReference type="EMBL" id="CP003989">
    <property type="protein sequence ID" value="AGA32393.1"/>
    <property type="molecule type" value="Genomic_DNA"/>
</dbReference>
<dbReference type="OrthoDB" id="9812926at2"/>
<dbReference type="SUPFAM" id="SSF50998">
    <property type="entry name" value="Quinoprotein alcohol dehydrogenase-like"/>
    <property type="match status" value="1"/>
</dbReference>
<feature type="region of interest" description="Disordered" evidence="1">
    <location>
        <begin position="1"/>
        <end position="20"/>
    </location>
</feature>
<dbReference type="STRING" id="1255043.TVNIR_0698"/>
<protein>
    <submittedName>
        <fullName evidence="2">Uncharacterized protein</fullName>
    </submittedName>
</protein>
<dbReference type="Proteomes" id="UP000010809">
    <property type="component" value="Chromosome"/>
</dbReference>
<organism evidence="2 3">
    <name type="scientific">Thioalkalivibrio nitratireducens (strain DSM 14787 / UNIQEM 213 / ALEN2)</name>
    <dbReference type="NCBI Taxonomy" id="1255043"/>
    <lineage>
        <taxon>Bacteria</taxon>
        <taxon>Pseudomonadati</taxon>
        <taxon>Pseudomonadota</taxon>
        <taxon>Gammaproteobacteria</taxon>
        <taxon>Chromatiales</taxon>
        <taxon>Ectothiorhodospiraceae</taxon>
        <taxon>Thioalkalivibrio</taxon>
    </lineage>
</organism>
<accession>L0DTQ8</accession>
<sequence length="651" mass="71622">MRESLATPRSIRNYKSHEKMKKTTRAIATTAMTLALLAPPYTSGAQEPSGFTNHGVAAEVSQSRGITATVDGEGRRIVLVWLMDHTGTRSKLIIDAETGKTQQLGFERPVHDSPFSVLHSTRNRWYSQFANRFYEFDPETRSFSFIGETPEPSSPGAMSMHEDKDGIIWAGLFPNANLLSFDPATQELLDHGRMNDEAWPQYMRSMAIDEAGWVYVGIGTTLGQVAGYNPATREDRRFIPEQARQHGRGEVFLGVDGKVYASAPGWGWHVLYNGEATPVSSMSVARAPMRTGHQGSIFREFPDGSRISKIDLADRILVIEETDGKKRRVQFDYKSGGALVYTLTKGPDGAIYGSTGHPLRVFRHEPTTGAISHFPLLSGHLNQMITVGDLIYGADYSRGYLLQYDPSREWSPGADDGSNPITLGSAAPHIIRPHILLAHPDERHVIMGGTPAYGQTGGGLYIYDTEKRKGVLLSHKELLEDLSTFSMVALPSGDLVGGTTTAPGTGGERRATEAELYVFDWNNREVVWRRPILPGVQSINDLVLGPDELVYGIAAESTLFVFDPQARQVIHTQSLAKYGPQAGSQAARIMALAPDGRIYILFRQAIVALTPSTRVHQKLADSPVAINAGFVFRDNSIYFTSASHTWSYQLP</sequence>
<dbReference type="AlphaFoldDB" id="L0DTQ8"/>
<dbReference type="InterPro" id="IPR015943">
    <property type="entry name" value="WD40/YVTN_repeat-like_dom_sf"/>
</dbReference>
<dbReference type="InterPro" id="IPR011047">
    <property type="entry name" value="Quinoprotein_ADH-like_sf"/>
</dbReference>
<dbReference type="SUPFAM" id="SSF63829">
    <property type="entry name" value="Calcium-dependent phosphotriesterase"/>
    <property type="match status" value="1"/>
</dbReference>
<dbReference type="RefSeq" id="WP_015257543.1">
    <property type="nucleotide sequence ID" value="NC_019902.2"/>
</dbReference>
<name>L0DTQ8_THIND</name>
<evidence type="ECO:0000256" key="1">
    <source>
        <dbReference type="SAM" id="MobiDB-lite"/>
    </source>
</evidence>
<proteinExistence type="predicted"/>
<dbReference type="KEGG" id="tni:TVNIR_0698"/>
<dbReference type="PATRIC" id="fig|1255043.3.peg.704"/>
<evidence type="ECO:0000313" key="3">
    <source>
        <dbReference type="Proteomes" id="UP000010809"/>
    </source>
</evidence>
<dbReference type="eggNOG" id="COG4257">
    <property type="taxonomic scope" value="Bacteria"/>
</dbReference>
<dbReference type="HOGENOM" id="CLU_419689_0_0_6"/>
<dbReference type="Gene3D" id="2.130.10.10">
    <property type="entry name" value="YVTN repeat-like/Quinoprotein amine dehydrogenase"/>
    <property type="match status" value="2"/>
</dbReference>
<gene>
    <name evidence="2" type="ordered locus">TVNIR_0698</name>
</gene>
<evidence type="ECO:0000313" key="2">
    <source>
        <dbReference type="EMBL" id="AGA32393.1"/>
    </source>
</evidence>
<keyword evidence="3" id="KW-1185">Reference proteome</keyword>